<dbReference type="GO" id="GO:0005634">
    <property type="term" value="C:nucleus"/>
    <property type="evidence" value="ECO:0007669"/>
    <property type="project" value="UniProtKB-SubCell"/>
</dbReference>
<evidence type="ECO:0000313" key="12">
    <source>
        <dbReference type="EMBL" id="ESQ42644.1"/>
    </source>
</evidence>
<evidence type="ECO:0000256" key="3">
    <source>
        <dbReference type="ARBA" id="ARBA00023015"/>
    </source>
</evidence>
<dbReference type="AlphaFoldDB" id="V4LG04"/>
<dbReference type="GO" id="GO:0005516">
    <property type="term" value="F:calmodulin binding"/>
    <property type="evidence" value="ECO:0007669"/>
    <property type="project" value="InterPro"/>
</dbReference>
<keyword evidence="6" id="KW-0804">Transcription</keyword>
<evidence type="ECO:0000256" key="6">
    <source>
        <dbReference type="ARBA" id="ARBA00023163"/>
    </source>
</evidence>
<dbReference type="Pfam" id="PF07887">
    <property type="entry name" value="Calmodulin_bind"/>
    <property type="match status" value="1"/>
</dbReference>
<dbReference type="STRING" id="72664.V4LG04"/>
<dbReference type="EMBL" id="KI517464">
    <property type="protein sequence ID" value="ESQ42644.1"/>
    <property type="molecule type" value="Genomic_DNA"/>
</dbReference>
<evidence type="ECO:0000256" key="7">
    <source>
        <dbReference type="ARBA" id="ARBA00023242"/>
    </source>
</evidence>
<dbReference type="Proteomes" id="UP000030689">
    <property type="component" value="Unassembled WGS sequence"/>
</dbReference>
<evidence type="ECO:0000256" key="8">
    <source>
        <dbReference type="SAM" id="MobiDB-lite"/>
    </source>
</evidence>
<evidence type="ECO:0008006" key="14">
    <source>
        <dbReference type="Google" id="ProtNLM"/>
    </source>
</evidence>
<dbReference type="OMA" id="YVYYAID"/>
<dbReference type="PANTHER" id="PTHR31713">
    <property type="entry name" value="OS02G0177800 PROTEIN"/>
    <property type="match status" value="1"/>
</dbReference>
<dbReference type="InterPro" id="IPR012416">
    <property type="entry name" value="CBP60"/>
</dbReference>
<keyword evidence="4" id="KW-0238">DNA-binding</keyword>
<keyword evidence="5" id="KW-0010">Activator</keyword>
<comment type="subcellular location">
    <subcellularLocation>
        <location evidence="1">Nucleus</location>
    </subcellularLocation>
</comment>
<dbReference type="InterPro" id="IPR046831">
    <property type="entry name" value="Calmodulin_bind_N"/>
</dbReference>
<dbReference type="GO" id="GO:0080142">
    <property type="term" value="P:regulation of salicylic acid biosynthetic process"/>
    <property type="evidence" value="ECO:0007669"/>
    <property type="project" value="TreeGrafter"/>
</dbReference>
<evidence type="ECO:0000313" key="13">
    <source>
        <dbReference type="Proteomes" id="UP000030689"/>
    </source>
</evidence>
<evidence type="ECO:0000259" key="11">
    <source>
        <dbReference type="Pfam" id="PF20452"/>
    </source>
</evidence>
<evidence type="ECO:0000259" key="10">
    <source>
        <dbReference type="Pfam" id="PF20451"/>
    </source>
</evidence>
<organism evidence="12 13">
    <name type="scientific">Eutrema salsugineum</name>
    <name type="common">Saltwater cress</name>
    <name type="synonym">Sisymbrium salsugineum</name>
    <dbReference type="NCBI Taxonomy" id="72664"/>
    <lineage>
        <taxon>Eukaryota</taxon>
        <taxon>Viridiplantae</taxon>
        <taxon>Streptophyta</taxon>
        <taxon>Embryophyta</taxon>
        <taxon>Tracheophyta</taxon>
        <taxon>Spermatophyta</taxon>
        <taxon>Magnoliopsida</taxon>
        <taxon>eudicotyledons</taxon>
        <taxon>Gunneridae</taxon>
        <taxon>Pentapetalae</taxon>
        <taxon>rosids</taxon>
        <taxon>malvids</taxon>
        <taxon>Brassicales</taxon>
        <taxon>Brassicaceae</taxon>
        <taxon>Eutremeae</taxon>
        <taxon>Eutrema</taxon>
    </lineage>
</organism>
<dbReference type="GO" id="GO:0003700">
    <property type="term" value="F:DNA-binding transcription factor activity"/>
    <property type="evidence" value="ECO:0007669"/>
    <property type="project" value="TreeGrafter"/>
</dbReference>
<dbReference type="Pfam" id="PF20452">
    <property type="entry name" value="Calmod_bind_C"/>
    <property type="match status" value="1"/>
</dbReference>
<reference evidence="12 13" key="1">
    <citation type="journal article" date="2013" name="Front. Plant Sci.">
        <title>The Reference Genome of the Halophytic Plant Eutrema salsugineum.</title>
        <authorList>
            <person name="Yang R."/>
            <person name="Jarvis D.E."/>
            <person name="Chen H."/>
            <person name="Beilstein M.A."/>
            <person name="Grimwood J."/>
            <person name="Jenkins J."/>
            <person name="Shu S."/>
            <person name="Prochnik S."/>
            <person name="Xin M."/>
            <person name="Ma C."/>
            <person name="Schmutz J."/>
            <person name="Wing R.A."/>
            <person name="Mitchell-Olds T."/>
            <person name="Schumaker K.S."/>
            <person name="Wang X."/>
        </authorList>
    </citation>
    <scope>NUCLEOTIDE SEQUENCE [LARGE SCALE GENOMIC DNA]</scope>
</reference>
<evidence type="ECO:0000256" key="2">
    <source>
        <dbReference type="ARBA" id="ARBA00007214"/>
    </source>
</evidence>
<keyword evidence="7" id="KW-0539">Nucleus</keyword>
<accession>V4LG04</accession>
<feature type="domain" description="Calmodulin binding protein central" evidence="10">
    <location>
        <begin position="251"/>
        <end position="317"/>
    </location>
</feature>
<dbReference type="InterPro" id="IPR046830">
    <property type="entry name" value="Calmod_bind_M"/>
</dbReference>
<feature type="domain" description="Calmodulin binding protein C-terminal" evidence="11">
    <location>
        <begin position="322"/>
        <end position="384"/>
    </location>
</feature>
<dbReference type="Gramene" id="ESQ42644">
    <property type="protein sequence ID" value="ESQ42644"/>
    <property type="gene ID" value="EUTSA_v10012939mg"/>
</dbReference>
<evidence type="ECO:0000256" key="1">
    <source>
        <dbReference type="ARBA" id="ARBA00004123"/>
    </source>
</evidence>
<proteinExistence type="inferred from homology"/>
<keyword evidence="3" id="KW-0805">Transcription regulation</keyword>
<dbReference type="GO" id="GO:0043565">
    <property type="term" value="F:sequence-specific DNA binding"/>
    <property type="evidence" value="ECO:0007669"/>
    <property type="project" value="TreeGrafter"/>
</dbReference>
<feature type="domain" description="Calmodulin binding protein-like N-terminal" evidence="9">
    <location>
        <begin position="92"/>
        <end position="239"/>
    </location>
</feature>
<keyword evidence="13" id="KW-1185">Reference proteome</keyword>
<sequence>MDRGNNMNRAKRNLDGNDDDQPERKRPALASVIVEALKVDSLQKLCSSLEPILRRVVSEEVERALAKLGPARLTGSSGSSPKRIEGPDGRNLRLQFRSRLSLPLFTGGRVEGEQGAAIHVVLIDANTGRAVVYGPEASAKLEIVVLEGDFNNEDDEDWSQEEFESHVVKERQGKRPLLTGDLFVTLKEGVGTLGELVFTDNSSWIRSRKFRLGLRVSSGYCEGMRIREAKTEAFIVKDHRGELYKKHYPPALNDDVWRLEKIGKDGAFHRKLNAEGIVTVEGFLRLMVKDSGKLRSILGSGMSNKMWDALVEHAKTCVLSGKLYIYYAEDSRNVGVVFNNIYELSGLISGDQYFSADSLTESQKVFVDGLVKKAYENWNLVIEYDGKSLLDLKQPKRLAITQTEPANYSTVAIDHPMQMAGHSSSVPANQCPVLSDYPIGGYDQAMVTRYTPQPQLLNSNARAQFEVAPGTTTQDQLMGNLHQTQSIINNQNVTGLLALGPPQSSTSGFQDINSSSVHQANLNPFEDWSNHRERGAEEFFSEEEIRLRSHEMLENEDMQQFLRLFSMGGGNGSATHLPEDGYTFPSFLHTPMQGYDEDRGRSGRAVVGWLKIKAAMRWGFFIRRKAAERRAQIVELVDDDEE</sequence>
<evidence type="ECO:0000259" key="9">
    <source>
        <dbReference type="Pfam" id="PF07887"/>
    </source>
</evidence>
<dbReference type="OrthoDB" id="512636at2759"/>
<comment type="similarity">
    <text evidence="2">Belongs to the plant ACBP60 protein family.</text>
</comment>
<name>V4LG04_EUTSA</name>
<feature type="region of interest" description="Disordered" evidence="8">
    <location>
        <begin position="1"/>
        <end position="26"/>
    </location>
</feature>
<protein>
    <recommendedName>
        <fullName evidence="14">Calmodulin-binding protein 60 B</fullName>
    </recommendedName>
</protein>
<dbReference type="Pfam" id="PF20451">
    <property type="entry name" value="Calmod_bind_M"/>
    <property type="match status" value="1"/>
</dbReference>
<evidence type="ECO:0000256" key="5">
    <source>
        <dbReference type="ARBA" id="ARBA00023159"/>
    </source>
</evidence>
<evidence type="ECO:0000256" key="4">
    <source>
        <dbReference type="ARBA" id="ARBA00023125"/>
    </source>
</evidence>
<dbReference type="eggNOG" id="ENOG502QQ42">
    <property type="taxonomic scope" value="Eukaryota"/>
</dbReference>
<gene>
    <name evidence="12" type="ORF">EUTSA_v10012939mg</name>
</gene>
<dbReference type="InterPro" id="IPR046829">
    <property type="entry name" value="Calmod_bind_C"/>
</dbReference>
<dbReference type="KEGG" id="eus:EUTSA_v10012939mg"/>
<dbReference type="PANTHER" id="PTHR31713:SF100">
    <property type="entry name" value="CALMODULIN-BINDING PROTEIN 60 B"/>
    <property type="match status" value="1"/>
</dbReference>